<dbReference type="Proteomes" id="UP000199249">
    <property type="component" value="Unassembled WGS sequence"/>
</dbReference>
<sequence>MEASQAKKLVTDYIEAYNTFDIDGMLRHLHEDVVFRNISGGEINLTTTGKENFRQQAEQAKQYFSQREQRVTEWQIADNRVEVLIAYSAVAAMDFPNGLNAGDTLQLQGRSVFQFADSRIISIDDIS</sequence>
<evidence type="ECO:0000313" key="2">
    <source>
        <dbReference type="EMBL" id="SDX84432.1"/>
    </source>
</evidence>
<proteinExistence type="predicted"/>
<evidence type="ECO:0000259" key="1">
    <source>
        <dbReference type="Pfam" id="PF12680"/>
    </source>
</evidence>
<dbReference type="AlphaFoldDB" id="A0A1H3F056"/>
<dbReference type="SUPFAM" id="SSF54427">
    <property type="entry name" value="NTF2-like"/>
    <property type="match status" value="1"/>
</dbReference>
<dbReference type="STRING" id="651662.SAMN04488069_103381"/>
<dbReference type="InterPro" id="IPR037401">
    <property type="entry name" value="SnoaL-like"/>
</dbReference>
<keyword evidence="3" id="KW-1185">Reference proteome</keyword>
<dbReference type="EMBL" id="FNOV01000003">
    <property type="protein sequence ID" value="SDX84432.1"/>
    <property type="molecule type" value="Genomic_DNA"/>
</dbReference>
<evidence type="ECO:0000313" key="3">
    <source>
        <dbReference type="Proteomes" id="UP000199249"/>
    </source>
</evidence>
<dbReference type="Pfam" id="PF12680">
    <property type="entry name" value="SnoaL_2"/>
    <property type="match status" value="1"/>
</dbReference>
<gene>
    <name evidence="2" type="ORF">SAMN04488069_103381</name>
</gene>
<dbReference type="RefSeq" id="WP_175470883.1">
    <property type="nucleotide sequence ID" value="NZ_FNOV01000003.1"/>
</dbReference>
<dbReference type="InterPro" id="IPR032710">
    <property type="entry name" value="NTF2-like_dom_sf"/>
</dbReference>
<organism evidence="2 3">
    <name type="scientific">Hymenobacter psychrophilus</name>
    <dbReference type="NCBI Taxonomy" id="651662"/>
    <lineage>
        <taxon>Bacteria</taxon>
        <taxon>Pseudomonadati</taxon>
        <taxon>Bacteroidota</taxon>
        <taxon>Cytophagia</taxon>
        <taxon>Cytophagales</taxon>
        <taxon>Hymenobacteraceae</taxon>
        <taxon>Hymenobacter</taxon>
    </lineage>
</organism>
<reference evidence="3" key="1">
    <citation type="submission" date="2016-10" db="EMBL/GenBank/DDBJ databases">
        <authorList>
            <person name="Varghese N."/>
            <person name="Submissions S."/>
        </authorList>
    </citation>
    <scope>NUCLEOTIDE SEQUENCE [LARGE SCALE GENOMIC DNA]</scope>
    <source>
        <strain evidence="3">CGMCC 1.8975</strain>
    </source>
</reference>
<dbReference type="Gene3D" id="3.10.450.50">
    <property type="match status" value="1"/>
</dbReference>
<protein>
    <submittedName>
        <fullName evidence="2">SnoaL-like domain-containing protein</fullName>
    </submittedName>
</protein>
<accession>A0A1H3F056</accession>
<name>A0A1H3F056_9BACT</name>
<feature type="domain" description="SnoaL-like" evidence="1">
    <location>
        <begin position="10"/>
        <end position="122"/>
    </location>
</feature>